<dbReference type="EnsemblProtists" id="EKX50853">
    <property type="protein sequence ID" value="EKX50853"/>
    <property type="gene ID" value="GUITHDRAFT_151093"/>
</dbReference>
<evidence type="ECO:0000313" key="4">
    <source>
        <dbReference type="Proteomes" id="UP000011087"/>
    </source>
</evidence>
<organism evidence="2">
    <name type="scientific">Guillardia theta (strain CCMP2712)</name>
    <name type="common">Cryptophyte</name>
    <dbReference type="NCBI Taxonomy" id="905079"/>
    <lineage>
        <taxon>Eukaryota</taxon>
        <taxon>Cryptophyceae</taxon>
        <taxon>Pyrenomonadales</taxon>
        <taxon>Geminigeraceae</taxon>
        <taxon>Guillardia</taxon>
    </lineage>
</organism>
<accession>L1JS05</accession>
<name>L1JS05_GUITC</name>
<dbReference type="KEGG" id="gtt:GUITHDRAFT_151093"/>
<evidence type="ECO:0000313" key="2">
    <source>
        <dbReference type="EMBL" id="EKX50853.1"/>
    </source>
</evidence>
<dbReference type="EMBL" id="JH992977">
    <property type="protein sequence ID" value="EKX50853.1"/>
    <property type="molecule type" value="Genomic_DNA"/>
</dbReference>
<dbReference type="RefSeq" id="XP_005837833.1">
    <property type="nucleotide sequence ID" value="XM_005837776.1"/>
</dbReference>
<keyword evidence="4" id="KW-1185">Reference proteome</keyword>
<dbReference type="PaxDb" id="55529-EKX50853"/>
<reference evidence="4" key="2">
    <citation type="submission" date="2012-11" db="EMBL/GenBank/DDBJ databases">
        <authorList>
            <person name="Kuo A."/>
            <person name="Curtis B.A."/>
            <person name="Tanifuji G."/>
            <person name="Burki F."/>
            <person name="Gruber A."/>
            <person name="Irimia M."/>
            <person name="Maruyama S."/>
            <person name="Arias M.C."/>
            <person name="Ball S.G."/>
            <person name="Gile G.H."/>
            <person name="Hirakawa Y."/>
            <person name="Hopkins J.F."/>
            <person name="Rensing S.A."/>
            <person name="Schmutz J."/>
            <person name="Symeonidi A."/>
            <person name="Elias M."/>
            <person name="Eveleigh R.J."/>
            <person name="Herman E.K."/>
            <person name="Klute M.J."/>
            <person name="Nakayama T."/>
            <person name="Obornik M."/>
            <person name="Reyes-Prieto A."/>
            <person name="Armbrust E.V."/>
            <person name="Aves S.J."/>
            <person name="Beiko R.G."/>
            <person name="Coutinho P."/>
            <person name="Dacks J.B."/>
            <person name="Durnford D.G."/>
            <person name="Fast N.M."/>
            <person name="Green B.R."/>
            <person name="Grisdale C."/>
            <person name="Hempe F."/>
            <person name="Henrissat B."/>
            <person name="Hoppner M.P."/>
            <person name="Ishida K.-I."/>
            <person name="Kim E."/>
            <person name="Koreny L."/>
            <person name="Kroth P.G."/>
            <person name="Liu Y."/>
            <person name="Malik S.-B."/>
            <person name="Maier U.G."/>
            <person name="McRose D."/>
            <person name="Mock T."/>
            <person name="Neilson J.A."/>
            <person name="Onodera N.T."/>
            <person name="Poole A.M."/>
            <person name="Pritham E.J."/>
            <person name="Richards T.A."/>
            <person name="Rocap G."/>
            <person name="Roy S.W."/>
            <person name="Sarai C."/>
            <person name="Schaack S."/>
            <person name="Shirato S."/>
            <person name="Slamovits C.H."/>
            <person name="Spencer D.F."/>
            <person name="Suzuki S."/>
            <person name="Worden A.Z."/>
            <person name="Zauner S."/>
            <person name="Barry K."/>
            <person name="Bell C."/>
            <person name="Bharti A.K."/>
            <person name="Crow J.A."/>
            <person name="Grimwood J."/>
            <person name="Kramer R."/>
            <person name="Lindquist E."/>
            <person name="Lucas S."/>
            <person name="Salamov A."/>
            <person name="McFadden G.I."/>
            <person name="Lane C.E."/>
            <person name="Keeling P.J."/>
            <person name="Gray M.W."/>
            <person name="Grigoriev I.V."/>
            <person name="Archibald J.M."/>
        </authorList>
    </citation>
    <scope>NUCLEOTIDE SEQUENCE</scope>
    <source>
        <strain evidence="4">CCMP2712</strain>
    </source>
</reference>
<dbReference type="GeneID" id="17307508"/>
<evidence type="ECO:0000256" key="1">
    <source>
        <dbReference type="SAM" id="MobiDB-lite"/>
    </source>
</evidence>
<dbReference type="Proteomes" id="UP000011087">
    <property type="component" value="Unassembled WGS sequence"/>
</dbReference>
<reference evidence="3" key="3">
    <citation type="submission" date="2016-03" db="UniProtKB">
        <authorList>
            <consortium name="EnsemblProtists"/>
        </authorList>
    </citation>
    <scope>IDENTIFICATION</scope>
</reference>
<gene>
    <name evidence="2" type="ORF">GUITHDRAFT_151093</name>
</gene>
<sequence>MNFNKVGILQQQEKKTLDELHNTRKMEKDRRDMKASKIEKRQADADWQTAKEVITEFWNLKVVEPIEQITGTFLSCLYETSEYHSGINHCVPSHSKEDKYYDEDCDDEDEVEHGSQSQQS</sequence>
<protein>
    <submittedName>
        <fullName evidence="2 3">Uncharacterized protein</fullName>
    </submittedName>
</protein>
<dbReference type="HOGENOM" id="CLU_2054153_0_0_1"/>
<dbReference type="AlphaFoldDB" id="L1JS05"/>
<proteinExistence type="predicted"/>
<reference evidence="2 4" key="1">
    <citation type="journal article" date="2012" name="Nature">
        <title>Algal genomes reveal evolutionary mosaicism and the fate of nucleomorphs.</title>
        <authorList>
            <consortium name="DOE Joint Genome Institute"/>
            <person name="Curtis B.A."/>
            <person name="Tanifuji G."/>
            <person name="Burki F."/>
            <person name="Gruber A."/>
            <person name="Irimia M."/>
            <person name="Maruyama S."/>
            <person name="Arias M.C."/>
            <person name="Ball S.G."/>
            <person name="Gile G.H."/>
            <person name="Hirakawa Y."/>
            <person name="Hopkins J.F."/>
            <person name="Kuo A."/>
            <person name="Rensing S.A."/>
            <person name="Schmutz J."/>
            <person name="Symeonidi A."/>
            <person name="Elias M."/>
            <person name="Eveleigh R.J."/>
            <person name="Herman E.K."/>
            <person name="Klute M.J."/>
            <person name="Nakayama T."/>
            <person name="Obornik M."/>
            <person name="Reyes-Prieto A."/>
            <person name="Armbrust E.V."/>
            <person name="Aves S.J."/>
            <person name="Beiko R.G."/>
            <person name="Coutinho P."/>
            <person name="Dacks J.B."/>
            <person name="Durnford D.G."/>
            <person name="Fast N.M."/>
            <person name="Green B.R."/>
            <person name="Grisdale C.J."/>
            <person name="Hempel F."/>
            <person name="Henrissat B."/>
            <person name="Hoppner M.P."/>
            <person name="Ishida K."/>
            <person name="Kim E."/>
            <person name="Koreny L."/>
            <person name="Kroth P.G."/>
            <person name="Liu Y."/>
            <person name="Malik S.B."/>
            <person name="Maier U.G."/>
            <person name="McRose D."/>
            <person name="Mock T."/>
            <person name="Neilson J.A."/>
            <person name="Onodera N.T."/>
            <person name="Poole A.M."/>
            <person name="Pritham E.J."/>
            <person name="Richards T.A."/>
            <person name="Rocap G."/>
            <person name="Roy S.W."/>
            <person name="Sarai C."/>
            <person name="Schaack S."/>
            <person name="Shirato S."/>
            <person name="Slamovits C.H."/>
            <person name="Spencer D.F."/>
            <person name="Suzuki S."/>
            <person name="Worden A.Z."/>
            <person name="Zauner S."/>
            <person name="Barry K."/>
            <person name="Bell C."/>
            <person name="Bharti A.K."/>
            <person name="Crow J.A."/>
            <person name="Grimwood J."/>
            <person name="Kramer R."/>
            <person name="Lindquist E."/>
            <person name="Lucas S."/>
            <person name="Salamov A."/>
            <person name="McFadden G.I."/>
            <person name="Lane C.E."/>
            <person name="Keeling P.J."/>
            <person name="Gray M.W."/>
            <person name="Grigoriev I.V."/>
            <person name="Archibald J.M."/>
        </authorList>
    </citation>
    <scope>NUCLEOTIDE SEQUENCE</scope>
    <source>
        <strain evidence="2 4">CCMP2712</strain>
    </source>
</reference>
<feature type="compositionally biased region" description="Acidic residues" evidence="1">
    <location>
        <begin position="100"/>
        <end position="111"/>
    </location>
</feature>
<evidence type="ECO:0000313" key="3">
    <source>
        <dbReference type="EnsemblProtists" id="EKX50853"/>
    </source>
</evidence>
<feature type="region of interest" description="Disordered" evidence="1">
    <location>
        <begin position="98"/>
        <end position="120"/>
    </location>
</feature>